<evidence type="ECO:0000313" key="1">
    <source>
        <dbReference type="EMBL" id="MDT0497112.1"/>
    </source>
</evidence>
<name>A0ABU2WJ45_9GAMM</name>
<dbReference type="RefSeq" id="WP_311364505.1">
    <property type="nucleotide sequence ID" value="NZ_JAVRIC010000007.1"/>
</dbReference>
<gene>
    <name evidence="1" type="ORF">RM530_07000</name>
</gene>
<dbReference type="EMBL" id="JAVRIC010000007">
    <property type="protein sequence ID" value="MDT0497112.1"/>
    <property type="molecule type" value="Genomic_DNA"/>
</dbReference>
<accession>A0ABU2WJ45</accession>
<evidence type="ECO:0000313" key="2">
    <source>
        <dbReference type="Proteomes" id="UP001254608"/>
    </source>
</evidence>
<keyword evidence="2" id="KW-1185">Reference proteome</keyword>
<organism evidence="1 2">
    <name type="scientific">Banduia mediterranea</name>
    <dbReference type="NCBI Taxonomy" id="3075609"/>
    <lineage>
        <taxon>Bacteria</taxon>
        <taxon>Pseudomonadati</taxon>
        <taxon>Pseudomonadota</taxon>
        <taxon>Gammaproteobacteria</taxon>
        <taxon>Nevskiales</taxon>
        <taxon>Algiphilaceae</taxon>
        <taxon>Banduia</taxon>
    </lineage>
</organism>
<sequence length="53" mass="5930">MTLWVPWLTEPAIIETHLGGRALVEALLMLLKLLMAVFLEKHTAKTSTNSSRP</sequence>
<dbReference type="Proteomes" id="UP001254608">
    <property type="component" value="Unassembled WGS sequence"/>
</dbReference>
<protein>
    <submittedName>
        <fullName evidence="1">Uncharacterized protein</fullName>
    </submittedName>
</protein>
<reference evidence="1 2" key="1">
    <citation type="submission" date="2023-09" db="EMBL/GenBank/DDBJ databases">
        <authorList>
            <person name="Rey-Velasco X."/>
        </authorList>
    </citation>
    <scope>NUCLEOTIDE SEQUENCE [LARGE SCALE GENOMIC DNA]</scope>
    <source>
        <strain evidence="1 2">W345</strain>
    </source>
</reference>
<proteinExistence type="predicted"/>
<comment type="caution">
    <text evidence="1">The sequence shown here is derived from an EMBL/GenBank/DDBJ whole genome shotgun (WGS) entry which is preliminary data.</text>
</comment>